<protein>
    <submittedName>
        <fullName evidence="4">PAS domain S-box protein</fullName>
    </submittedName>
</protein>
<dbReference type="Gene3D" id="3.30.450.20">
    <property type="entry name" value="PAS domain"/>
    <property type="match status" value="2"/>
</dbReference>
<dbReference type="Gene3D" id="1.10.10.10">
    <property type="entry name" value="Winged helix-like DNA-binding domain superfamily/Winged helix DNA-binding domain"/>
    <property type="match status" value="1"/>
</dbReference>
<keyword evidence="5" id="KW-1185">Reference proteome</keyword>
<dbReference type="CDD" id="cd00130">
    <property type="entry name" value="PAS"/>
    <property type="match status" value="2"/>
</dbReference>
<dbReference type="CDD" id="cd06170">
    <property type="entry name" value="LuxR_C_like"/>
    <property type="match status" value="1"/>
</dbReference>
<dbReference type="InterPro" id="IPR039420">
    <property type="entry name" value="WalR-like"/>
</dbReference>
<accession>A0ABT6N2T2</accession>
<dbReference type="Proteomes" id="UP001160625">
    <property type="component" value="Unassembled WGS sequence"/>
</dbReference>
<dbReference type="SMART" id="SM00091">
    <property type="entry name" value="PAS"/>
    <property type="match status" value="2"/>
</dbReference>
<feature type="domain" description="PAS" evidence="3">
    <location>
        <begin position="110"/>
        <end position="158"/>
    </location>
</feature>
<dbReference type="InterPro" id="IPR000014">
    <property type="entry name" value="PAS"/>
</dbReference>
<dbReference type="SUPFAM" id="SSF46894">
    <property type="entry name" value="C-terminal effector domain of the bipartite response regulators"/>
    <property type="match status" value="1"/>
</dbReference>
<dbReference type="InterPro" id="IPR013767">
    <property type="entry name" value="PAS_fold"/>
</dbReference>
<dbReference type="PRINTS" id="PR00038">
    <property type="entry name" value="HTHLUXR"/>
</dbReference>
<evidence type="ECO:0000313" key="5">
    <source>
        <dbReference type="Proteomes" id="UP001160625"/>
    </source>
</evidence>
<dbReference type="PROSITE" id="PS50112">
    <property type="entry name" value="PAS"/>
    <property type="match status" value="2"/>
</dbReference>
<evidence type="ECO:0000313" key="4">
    <source>
        <dbReference type="EMBL" id="MDH7639377.1"/>
    </source>
</evidence>
<dbReference type="PANTHER" id="PTHR43214">
    <property type="entry name" value="TWO-COMPONENT RESPONSE REGULATOR"/>
    <property type="match status" value="1"/>
</dbReference>
<dbReference type="PANTHER" id="PTHR43214:SF38">
    <property type="entry name" value="NITRATE_NITRITE RESPONSE REGULATOR PROTEIN NARL"/>
    <property type="match status" value="1"/>
</dbReference>
<proteinExistence type="predicted"/>
<feature type="domain" description="HTH luxR-type" evidence="2">
    <location>
        <begin position="265"/>
        <end position="330"/>
    </location>
</feature>
<dbReference type="SMART" id="SM00421">
    <property type="entry name" value="HTH_LUXR"/>
    <property type="match status" value="1"/>
</dbReference>
<dbReference type="NCBIfam" id="TIGR00229">
    <property type="entry name" value="sensory_box"/>
    <property type="match status" value="2"/>
</dbReference>
<dbReference type="InterPro" id="IPR016032">
    <property type="entry name" value="Sig_transdc_resp-reg_C-effctor"/>
</dbReference>
<evidence type="ECO:0000259" key="3">
    <source>
        <dbReference type="PROSITE" id="PS50112"/>
    </source>
</evidence>
<dbReference type="PROSITE" id="PS50043">
    <property type="entry name" value="HTH_LUXR_2"/>
    <property type="match status" value="1"/>
</dbReference>
<dbReference type="Pfam" id="PF13426">
    <property type="entry name" value="PAS_9"/>
    <property type="match status" value="1"/>
</dbReference>
<keyword evidence="1" id="KW-0238">DNA-binding</keyword>
<sequence length="338" mass="37990">MILRLSDHRYVKVNQGFLDLTGYTRDEVLGRSLYDIDVLQDAADLETAKERLREGLTIRQMQADLSLPDGGRKLVIVAGQPIELNDEPCMLFSFADLEPRRQAENELRHSEERFMAAFRLAPVGMAITTRDGQTLCDINDAFHQLTGWSGDEVMGRSMAELKLWDTPGFLAEAEVQLSEQSGFRGKDARARTKDGGFVDCLVSAAVITLKRDSCILWVIQDIHERRHGELELITAIETVMKDTNWFSRTVVEKLANLRAPSGATAPVEVQELTRREKEALSLLCEGADDATIAKEMGVSRNTLRNHIARVYAKIGVNRRAQAVLWARERGFPLARPIR</sequence>
<reference evidence="4" key="1">
    <citation type="submission" date="2023-04" db="EMBL/GenBank/DDBJ databases">
        <title>Sphingomonas sp. MAHUQ-71 isolated from rice field.</title>
        <authorList>
            <person name="Huq M.A."/>
        </authorList>
    </citation>
    <scope>NUCLEOTIDE SEQUENCE</scope>
    <source>
        <strain evidence="4">MAHUQ-71</strain>
    </source>
</reference>
<name>A0ABT6N2T2_9SPHN</name>
<evidence type="ECO:0000259" key="2">
    <source>
        <dbReference type="PROSITE" id="PS50043"/>
    </source>
</evidence>
<feature type="domain" description="PAS" evidence="3">
    <location>
        <begin position="1"/>
        <end position="59"/>
    </location>
</feature>
<dbReference type="SUPFAM" id="SSF55785">
    <property type="entry name" value="PYP-like sensor domain (PAS domain)"/>
    <property type="match status" value="2"/>
</dbReference>
<dbReference type="EMBL" id="JARYGZ010000001">
    <property type="protein sequence ID" value="MDH7639377.1"/>
    <property type="molecule type" value="Genomic_DNA"/>
</dbReference>
<organism evidence="4 5">
    <name type="scientific">Sphingomonas oryzagri</name>
    <dbReference type="NCBI Taxonomy" id="3042314"/>
    <lineage>
        <taxon>Bacteria</taxon>
        <taxon>Pseudomonadati</taxon>
        <taxon>Pseudomonadota</taxon>
        <taxon>Alphaproteobacteria</taxon>
        <taxon>Sphingomonadales</taxon>
        <taxon>Sphingomonadaceae</taxon>
        <taxon>Sphingomonas</taxon>
    </lineage>
</organism>
<dbReference type="Pfam" id="PF00989">
    <property type="entry name" value="PAS"/>
    <property type="match status" value="1"/>
</dbReference>
<dbReference type="InterPro" id="IPR035965">
    <property type="entry name" value="PAS-like_dom_sf"/>
</dbReference>
<gene>
    <name evidence="4" type="ORF">QGN17_11610</name>
</gene>
<comment type="caution">
    <text evidence="4">The sequence shown here is derived from an EMBL/GenBank/DDBJ whole genome shotgun (WGS) entry which is preliminary data.</text>
</comment>
<evidence type="ECO:0000256" key="1">
    <source>
        <dbReference type="ARBA" id="ARBA00023125"/>
    </source>
</evidence>
<dbReference type="RefSeq" id="WP_281045207.1">
    <property type="nucleotide sequence ID" value="NZ_JARYGZ010000001.1"/>
</dbReference>
<dbReference type="InterPro" id="IPR000792">
    <property type="entry name" value="Tscrpt_reg_LuxR_C"/>
</dbReference>
<dbReference type="InterPro" id="IPR036388">
    <property type="entry name" value="WH-like_DNA-bd_sf"/>
</dbReference>
<dbReference type="Pfam" id="PF00196">
    <property type="entry name" value="GerE"/>
    <property type="match status" value="1"/>
</dbReference>